<dbReference type="Pfam" id="PF08581">
    <property type="entry name" value="Tup_N"/>
    <property type="match status" value="1"/>
</dbReference>
<dbReference type="InterPro" id="IPR013342">
    <property type="entry name" value="Mandelate_racemase_C"/>
</dbReference>
<evidence type="ECO:0000256" key="1">
    <source>
        <dbReference type="ARBA" id="ARBA00001946"/>
    </source>
</evidence>
<feature type="repeat" description="WD" evidence="9">
    <location>
        <begin position="827"/>
        <end position="868"/>
    </location>
</feature>
<dbReference type="InterPro" id="IPR029017">
    <property type="entry name" value="Enolase-like_N"/>
</dbReference>
<protein>
    <submittedName>
        <fullName evidence="12">Probable TUP1-general transcription repressor</fullName>
    </submittedName>
</protein>
<dbReference type="PROSITE" id="PS00909">
    <property type="entry name" value="MR_MLE_2"/>
    <property type="match status" value="1"/>
</dbReference>
<dbReference type="SFLD" id="SFLDG00179">
    <property type="entry name" value="mandelate_racemase"/>
    <property type="match status" value="1"/>
</dbReference>
<dbReference type="SMART" id="SM00320">
    <property type="entry name" value="WD40"/>
    <property type="match status" value="6"/>
</dbReference>
<dbReference type="InterPro" id="IPR001680">
    <property type="entry name" value="WD40_rpt"/>
</dbReference>
<organism evidence="12 13">
    <name type="scientific">Serendipita indica (strain DSM 11827)</name>
    <name type="common">Root endophyte fungus</name>
    <name type="synonym">Piriformospora indica</name>
    <dbReference type="NCBI Taxonomy" id="1109443"/>
    <lineage>
        <taxon>Eukaryota</taxon>
        <taxon>Fungi</taxon>
        <taxon>Dikarya</taxon>
        <taxon>Basidiomycota</taxon>
        <taxon>Agaricomycotina</taxon>
        <taxon>Agaricomycetes</taxon>
        <taxon>Sebacinales</taxon>
        <taxon>Serendipitaceae</taxon>
        <taxon>Serendipita</taxon>
    </lineage>
</organism>
<dbReference type="Pfam" id="PF02746">
    <property type="entry name" value="MR_MLE_N"/>
    <property type="match status" value="1"/>
</dbReference>
<dbReference type="EMBL" id="CAFZ01000183">
    <property type="protein sequence ID" value="CCA72790.1"/>
    <property type="molecule type" value="Genomic_DNA"/>
</dbReference>
<feature type="region of interest" description="Disordered" evidence="10">
    <location>
        <begin position="659"/>
        <end position="712"/>
    </location>
</feature>
<feature type="region of interest" description="Disordered" evidence="10">
    <location>
        <begin position="494"/>
        <end position="546"/>
    </location>
</feature>
<dbReference type="InterPro" id="IPR036849">
    <property type="entry name" value="Enolase-like_C_sf"/>
</dbReference>
<dbReference type="OrthoDB" id="14161at2759"/>
<evidence type="ECO:0000313" key="13">
    <source>
        <dbReference type="Proteomes" id="UP000007148"/>
    </source>
</evidence>
<evidence type="ECO:0000256" key="2">
    <source>
        <dbReference type="ARBA" id="ARBA00022491"/>
    </source>
</evidence>
<dbReference type="GO" id="GO:0000287">
    <property type="term" value="F:magnesium ion binding"/>
    <property type="evidence" value="ECO:0007669"/>
    <property type="project" value="TreeGrafter"/>
</dbReference>
<dbReference type="SFLD" id="SFLDS00001">
    <property type="entry name" value="Enolase"/>
    <property type="match status" value="1"/>
</dbReference>
<dbReference type="PROSITE" id="PS50082">
    <property type="entry name" value="WD_REPEATS_2"/>
    <property type="match status" value="5"/>
</dbReference>
<keyword evidence="4" id="KW-0479">Metal-binding</keyword>
<dbReference type="GO" id="GO:0016836">
    <property type="term" value="F:hydro-lyase activity"/>
    <property type="evidence" value="ECO:0007669"/>
    <property type="project" value="TreeGrafter"/>
</dbReference>
<dbReference type="Proteomes" id="UP000007148">
    <property type="component" value="Unassembled WGS sequence"/>
</dbReference>
<dbReference type="Gene3D" id="1.20.5.340">
    <property type="match status" value="1"/>
</dbReference>
<dbReference type="SMART" id="SM00922">
    <property type="entry name" value="MR_MLE"/>
    <property type="match status" value="1"/>
</dbReference>
<sequence>MKPVTSIHVRFPTSLTGDGTDAMNTECDYSSAYITLHTDTDLVGHGMTFTIGRGNDIVCAAMRQVADRLVGKDTEALFENMGKTWEYLVADPQLRWIGPEKGVIHIATGAVDNALWDMYARSRQKPLWKLVVDMSPEELVNAAAFRYISDAITKEEALEMLKSRAASKAEREERVRKTGYPAYVTSAGWLGYDDEKVKRLTLEALHAGFNHFKMKVGANRESDLRRGKIIRSVIDDPANLPPNAAPRDPATLVGKNAGPTGNVLMIDANQVWDVPQAIDYVTSLQEIRPWFIEEPTAPDDILGHAAIRKALKPLGIGVATGEHAHNRMVFKQLLQAEAIDVVQIDSCRLAGVSEVLSVLLMAAKFGVPVTPHAGGVGLCEYVIHLSLIDYIAVSGSIDRNVLEYVDHLHEHFTYPCSINAQGHYNVPSDPKEGYSIEMKDSSFAEFEYPQGSYWASLCIWFLLNLTLSTTTPGAPTKSPFIVFVKFGQPLESKRMSHGYRQPPSKSGGRMPTDDGWNQSGHSQGHRGAPYVGGGGPGGPPGAAGMAPGRLLEMADVFKQEIEGLLHDNSALRSQREEFEAKGVYLCPMPLLNIGRPSKTRRKLRLPRGFAAAQIAELTSIKNIVAELETNYHKARQGYEEELQKLRLENQSLRTAAAQANNSISNVDRSAGPSYQNDYNRDDRNIKRPKPIKESDRHEVMPPRTPQPEIRPDSPYEFPGSLSPSALPANLRNNGSDWFAMHNPRVPQRQLLDVKLKHEFNHASVVCCVRFSKDGKYLATGCNRTAQIYDVSSGERVCELIDDKASMEGDLYIRSIWEISKKRIRHLFEGHEQEIYSLDFSSTGNLIVSGSGDRTARIWNLDTGSELKLSIMDTNSPDGDAAMGESGVAGDAGVTSVAISPDDRLVAAGSLDTIVRLWDVRTGKLIDRLRGHRDSVYSVAFTPDGRGLVSGSLDKTLKYWELNTDALRAFVDGVPRPNETYARCIHNFIGHKDYVLSVAISHDGQWIVSGSKDRGVQFWDTTGNAHMMLQGHKNSVISIDLSPTGGLLATGSGDWQARVWSYSTV</sequence>
<evidence type="ECO:0000256" key="8">
    <source>
        <dbReference type="ARBA" id="ARBA00023163"/>
    </source>
</evidence>
<dbReference type="SUPFAM" id="SSF54826">
    <property type="entry name" value="Enolase N-terminal domain-like"/>
    <property type="match status" value="1"/>
</dbReference>
<dbReference type="SUPFAM" id="SSF50978">
    <property type="entry name" value="WD40 repeat-like"/>
    <property type="match status" value="1"/>
</dbReference>
<evidence type="ECO:0000256" key="3">
    <source>
        <dbReference type="ARBA" id="ARBA00022574"/>
    </source>
</evidence>
<dbReference type="STRING" id="1109443.G4TN97"/>
<dbReference type="InterPro" id="IPR018110">
    <property type="entry name" value="Mandel_Rmase/mucon_lact_enz_CS"/>
</dbReference>
<keyword evidence="7" id="KW-0805">Transcription regulation</keyword>
<feature type="domain" description="Mandelate racemase/muconate lactonizing enzyme C-terminal" evidence="11">
    <location>
        <begin position="194"/>
        <end position="314"/>
    </location>
</feature>
<keyword evidence="13" id="KW-1185">Reference proteome</keyword>
<evidence type="ECO:0000313" key="12">
    <source>
        <dbReference type="EMBL" id="CCA72790.1"/>
    </source>
</evidence>
<feature type="repeat" description="WD" evidence="9">
    <location>
        <begin position="928"/>
        <end position="969"/>
    </location>
</feature>
<dbReference type="InterPro" id="IPR019775">
    <property type="entry name" value="WD40_repeat_CS"/>
</dbReference>
<dbReference type="InterPro" id="IPR020472">
    <property type="entry name" value="WD40_PAC1"/>
</dbReference>
<dbReference type="GO" id="GO:0009063">
    <property type="term" value="P:amino acid catabolic process"/>
    <property type="evidence" value="ECO:0007669"/>
    <property type="project" value="InterPro"/>
</dbReference>
<keyword evidence="5" id="KW-0677">Repeat</keyword>
<name>G4TN97_SERID</name>
<dbReference type="InterPro" id="IPR013890">
    <property type="entry name" value="Tscrpt_rep_Tup1_N"/>
</dbReference>
<dbReference type="InParanoid" id="G4TN97"/>
<dbReference type="Gene3D" id="3.30.390.10">
    <property type="entry name" value="Enolase-like, N-terminal domain"/>
    <property type="match status" value="1"/>
</dbReference>
<keyword evidence="8" id="KW-0804">Transcription</keyword>
<dbReference type="Pfam" id="PF00400">
    <property type="entry name" value="WD40"/>
    <property type="match status" value="6"/>
</dbReference>
<feature type="repeat" description="WD" evidence="9">
    <location>
        <begin position="987"/>
        <end position="1028"/>
    </location>
</feature>
<keyword evidence="3 9" id="KW-0853">WD repeat</keyword>
<dbReference type="Pfam" id="PF13378">
    <property type="entry name" value="MR_MLE_C"/>
    <property type="match status" value="1"/>
</dbReference>
<accession>G4TN97</accession>
<feature type="repeat" description="WD" evidence="9">
    <location>
        <begin position="1028"/>
        <end position="1064"/>
    </location>
</feature>
<feature type="repeat" description="WD" evidence="9">
    <location>
        <begin position="893"/>
        <end position="927"/>
    </location>
</feature>
<dbReference type="PROSITE" id="PS00678">
    <property type="entry name" value="WD_REPEATS_1"/>
    <property type="match status" value="2"/>
</dbReference>
<feature type="compositionally biased region" description="Polar residues" evidence="10">
    <location>
        <begin position="659"/>
        <end position="677"/>
    </location>
</feature>
<evidence type="ECO:0000259" key="11">
    <source>
        <dbReference type="SMART" id="SM00922"/>
    </source>
</evidence>
<keyword evidence="6" id="KW-0460">Magnesium</keyword>
<dbReference type="InterPro" id="IPR046945">
    <property type="entry name" value="RHMD-like"/>
</dbReference>
<dbReference type="SUPFAM" id="SSF51604">
    <property type="entry name" value="Enolase C-terminal domain-like"/>
    <property type="match status" value="1"/>
</dbReference>
<dbReference type="PANTHER" id="PTHR13794">
    <property type="entry name" value="ENOLASE SUPERFAMILY, MANDELATE RACEMASE"/>
    <property type="match status" value="1"/>
</dbReference>
<keyword evidence="2" id="KW-0678">Repressor</keyword>
<dbReference type="PROSITE" id="PS50294">
    <property type="entry name" value="WD_REPEATS_REGION"/>
    <property type="match status" value="5"/>
</dbReference>
<dbReference type="Gene3D" id="2.130.10.10">
    <property type="entry name" value="YVTN repeat-like/Quinoprotein amine dehydrogenase"/>
    <property type="match status" value="1"/>
</dbReference>
<dbReference type="PANTHER" id="PTHR13794:SF58">
    <property type="entry name" value="MITOCHONDRIAL ENOLASE SUPERFAMILY MEMBER 1"/>
    <property type="match status" value="1"/>
</dbReference>
<comment type="caution">
    <text evidence="12">The sequence shown here is derived from an EMBL/GenBank/DDBJ whole genome shotgun (WGS) entry which is preliminary data.</text>
</comment>
<evidence type="ECO:0000256" key="6">
    <source>
        <dbReference type="ARBA" id="ARBA00022842"/>
    </source>
</evidence>
<comment type="cofactor">
    <cofactor evidence="1">
        <name>Mg(2+)</name>
        <dbReference type="ChEBI" id="CHEBI:18420"/>
    </cofactor>
</comment>
<evidence type="ECO:0000256" key="4">
    <source>
        <dbReference type="ARBA" id="ARBA00022723"/>
    </source>
</evidence>
<feature type="compositionally biased region" description="Basic and acidic residues" evidence="10">
    <location>
        <begin position="678"/>
        <end position="700"/>
    </location>
</feature>
<dbReference type="PRINTS" id="PR00320">
    <property type="entry name" value="GPROTEINBRPT"/>
</dbReference>
<dbReference type="AlphaFoldDB" id="G4TN97"/>
<dbReference type="InterPro" id="IPR013341">
    <property type="entry name" value="Mandelate_racemase_N_dom"/>
</dbReference>
<dbReference type="Gene3D" id="3.20.20.120">
    <property type="entry name" value="Enolase-like C-terminal domain"/>
    <property type="match status" value="1"/>
</dbReference>
<evidence type="ECO:0000256" key="10">
    <source>
        <dbReference type="SAM" id="MobiDB-lite"/>
    </source>
</evidence>
<evidence type="ECO:0000256" key="9">
    <source>
        <dbReference type="PROSITE-ProRule" id="PRU00221"/>
    </source>
</evidence>
<dbReference type="InterPro" id="IPR029065">
    <property type="entry name" value="Enolase_C-like"/>
</dbReference>
<proteinExistence type="predicted"/>
<dbReference type="CDD" id="cd00200">
    <property type="entry name" value="WD40"/>
    <property type="match status" value="1"/>
</dbReference>
<evidence type="ECO:0000256" key="7">
    <source>
        <dbReference type="ARBA" id="ARBA00023015"/>
    </source>
</evidence>
<dbReference type="HOGENOM" id="CLU_288704_0_0_1"/>
<gene>
    <name evidence="12" type="ORF">PIIN_06727</name>
</gene>
<dbReference type="InterPro" id="IPR015943">
    <property type="entry name" value="WD40/YVTN_repeat-like_dom_sf"/>
</dbReference>
<dbReference type="InterPro" id="IPR036322">
    <property type="entry name" value="WD40_repeat_dom_sf"/>
</dbReference>
<evidence type="ECO:0000256" key="5">
    <source>
        <dbReference type="ARBA" id="ARBA00022737"/>
    </source>
</evidence>
<dbReference type="eggNOG" id="KOG0266">
    <property type="taxonomic scope" value="Eukaryota"/>
</dbReference>
<reference evidence="12 13" key="1">
    <citation type="journal article" date="2011" name="PLoS Pathog.">
        <title>Endophytic Life Strategies Decoded by Genome and Transcriptome Analyses of the Mutualistic Root Symbiont Piriformospora indica.</title>
        <authorList>
            <person name="Zuccaro A."/>
            <person name="Lahrmann U."/>
            <person name="Guldener U."/>
            <person name="Langen G."/>
            <person name="Pfiffi S."/>
            <person name="Biedenkopf D."/>
            <person name="Wong P."/>
            <person name="Samans B."/>
            <person name="Grimm C."/>
            <person name="Basiewicz M."/>
            <person name="Murat C."/>
            <person name="Martin F."/>
            <person name="Kogel K.H."/>
        </authorList>
    </citation>
    <scope>NUCLEOTIDE SEQUENCE [LARGE SCALE GENOMIC DNA]</scope>
    <source>
        <strain evidence="12 13">DSM 11827</strain>
    </source>
</reference>
<dbReference type="GO" id="GO:0016052">
    <property type="term" value="P:carbohydrate catabolic process"/>
    <property type="evidence" value="ECO:0007669"/>
    <property type="project" value="TreeGrafter"/>
</dbReference>